<gene>
    <name evidence="1" type="ORF">M407DRAFT_245958</name>
</gene>
<accession>A0A0C3KF09</accession>
<evidence type="ECO:0000313" key="1">
    <source>
        <dbReference type="EMBL" id="KIO20058.1"/>
    </source>
</evidence>
<dbReference type="AlphaFoldDB" id="A0A0C3KF09"/>
<proteinExistence type="predicted"/>
<dbReference type="EMBL" id="KN823190">
    <property type="protein sequence ID" value="KIO20058.1"/>
    <property type="molecule type" value="Genomic_DNA"/>
</dbReference>
<protein>
    <submittedName>
        <fullName evidence="1">Uncharacterized protein</fullName>
    </submittedName>
</protein>
<dbReference type="Proteomes" id="UP000054248">
    <property type="component" value="Unassembled WGS sequence"/>
</dbReference>
<name>A0A0C3KF09_9AGAM</name>
<dbReference type="HOGENOM" id="CLU_3015926_0_0_1"/>
<keyword evidence="2" id="KW-1185">Reference proteome</keyword>
<organism evidence="1 2">
    <name type="scientific">Tulasnella calospora MUT 4182</name>
    <dbReference type="NCBI Taxonomy" id="1051891"/>
    <lineage>
        <taxon>Eukaryota</taxon>
        <taxon>Fungi</taxon>
        <taxon>Dikarya</taxon>
        <taxon>Basidiomycota</taxon>
        <taxon>Agaricomycotina</taxon>
        <taxon>Agaricomycetes</taxon>
        <taxon>Cantharellales</taxon>
        <taxon>Tulasnellaceae</taxon>
        <taxon>Tulasnella</taxon>
    </lineage>
</organism>
<evidence type="ECO:0000313" key="2">
    <source>
        <dbReference type="Proteomes" id="UP000054248"/>
    </source>
</evidence>
<reference evidence="1 2" key="1">
    <citation type="submission" date="2014-04" db="EMBL/GenBank/DDBJ databases">
        <authorList>
            <consortium name="DOE Joint Genome Institute"/>
            <person name="Kuo A."/>
            <person name="Girlanda M."/>
            <person name="Perotto S."/>
            <person name="Kohler A."/>
            <person name="Nagy L.G."/>
            <person name="Floudas D."/>
            <person name="Copeland A."/>
            <person name="Barry K.W."/>
            <person name="Cichocki N."/>
            <person name="Veneault-Fourrey C."/>
            <person name="LaButti K."/>
            <person name="Lindquist E.A."/>
            <person name="Lipzen A."/>
            <person name="Lundell T."/>
            <person name="Morin E."/>
            <person name="Murat C."/>
            <person name="Sun H."/>
            <person name="Tunlid A."/>
            <person name="Henrissat B."/>
            <person name="Grigoriev I.V."/>
            <person name="Hibbett D.S."/>
            <person name="Martin F."/>
            <person name="Nordberg H.P."/>
            <person name="Cantor M.N."/>
            <person name="Hua S.X."/>
        </authorList>
    </citation>
    <scope>NUCLEOTIDE SEQUENCE [LARGE SCALE GENOMIC DNA]</scope>
    <source>
        <strain evidence="1 2">MUT 4182</strain>
    </source>
</reference>
<reference evidence="2" key="2">
    <citation type="submission" date="2015-01" db="EMBL/GenBank/DDBJ databases">
        <title>Evolutionary Origins and Diversification of the Mycorrhizal Mutualists.</title>
        <authorList>
            <consortium name="DOE Joint Genome Institute"/>
            <consortium name="Mycorrhizal Genomics Consortium"/>
            <person name="Kohler A."/>
            <person name="Kuo A."/>
            <person name="Nagy L.G."/>
            <person name="Floudas D."/>
            <person name="Copeland A."/>
            <person name="Barry K.W."/>
            <person name="Cichocki N."/>
            <person name="Veneault-Fourrey C."/>
            <person name="LaButti K."/>
            <person name="Lindquist E.A."/>
            <person name="Lipzen A."/>
            <person name="Lundell T."/>
            <person name="Morin E."/>
            <person name="Murat C."/>
            <person name="Riley R."/>
            <person name="Ohm R."/>
            <person name="Sun H."/>
            <person name="Tunlid A."/>
            <person name="Henrissat B."/>
            <person name="Grigoriev I.V."/>
            <person name="Hibbett D.S."/>
            <person name="Martin F."/>
        </authorList>
    </citation>
    <scope>NUCLEOTIDE SEQUENCE [LARGE SCALE GENOMIC DNA]</scope>
    <source>
        <strain evidence="2">MUT 4182</strain>
    </source>
</reference>
<sequence length="56" mass="6475">MQFLRDITSYVELYAVFLLYSRRAVQTLDMHWRATVEKIRTISGTVATVPRGAGER</sequence>